<dbReference type="GO" id="GO:0005524">
    <property type="term" value="F:ATP binding"/>
    <property type="evidence" value="ECO:0007669"/>
    <property type="project" value="UniProtKB-KW"/>
</dbReference>
<dbReference type="PANTHER" id="PTHR41523:SF8">
    <property type="entry name" value="ETHYLENE RESPONSE SENSOR PROTEIN"/>
    <property type="match status" value="1"/>
</dbReference>
<evidence type="ECO:0000256" key="5">
    <source>
        <dbReference type="ARBA" id="ARBA00022741"/>
    </source>
</evidence>
<feature type="transmembrane region" description="Helical" evidence="8">
    <location>
        <begin position="281"/>
        <end position="303"/>
    </location>
</feature>
<dbReference type="InterPro" id="IPR036890">
    <property type="entry name" value="HATPase_C_sf"/>
</dbReference>
<evidence type="ECO:0000256" key="2">
    <source>
        <dbReference type="ARBA" id="ARBA00012438"/>
    </source>
</evidence>
<evidence type="ECO:0000256" key="4">
    <source>
        <dbReference type="ARBA" id="ARBA00022679"/>
    </source>
</evidence>
<evidence type="ECO:0000256" key="3">
    <source>
        <dbReference type="ARBA" id="ARBA00022553"/>
    </source>
</evidence>
<keyword evidence="8" id="KW-0472">Membrane</keyword>
<evidence type="ECO:0000256" key="6">
    <source>
        <dbReference type="ARBA" id="ARBA00022777"/>
    </source>
</evidence>
<dbReference type="Gene3D" id="3.30.565.10">
    <property type="entry name" value="Histidine kinase-like ATPase, C-terminal domain"/>
    <property type="match status" value="1"/>
</dbReference>
<dbReference type="RefSeq" id="WP_108386502.1">
    <property type="nucleotide sequence ID" value="NZ_QBUD01000005.1"/>
</dbReference>
<evidence type="ECO:0000313" key="10">
    <source>
        <dbReference type="EMBL" id="PUB14924.1"/>
    </source>
</evidence>
<organism evidence="10 11">
    <name type="scientific">Yoonia sediminilitoris</name>
    <dbReference type="NCBI Taxonomy" id="1286148"/>
    <lineage>
        <taxon>Bacteria</taxon>
        <taxon>Pseudomonadati</taxon>
        <taxon>Pseudomonadota</taxon>
        <taxon>Alphaproteobacteria</taxon>
        <taxon>Rhodobacterales</taxon>
        <taxon>Paracoccaceae</taxon>
        <taxon>Yoonia</taxon>
    </lineage>
</organism>
<evidence type="ECO:0000256" key="7">
    <source>
        <dbReference type="ARBA" id="ARBA00022840"/>
    </source>
</evidence>
<evidence type="ECO:0000256" key="8">
    <source>
        <dbReference type="SAM" id="Phobius"/>
    </source>
</evidence>
<evidence type="ECO:0000313" key="11">
    <source>
        <dbReference type="Proteomes" id="UP000244523"/>
    </source>
</evidence>
<accession>A0A2T6KHD2</accession>
<keyword evidence="3" id="KW-0597">Phosphoprotein</keyword>
<dbReference type="EC" id="2.7.13.3" evidence="2"/>
<evidence type="ECO:0000256" key="1">
    <source>
        <dbReference type="ARBA" id="ARBA00000085"/>
    </source>
</evidence>
<comment type="catalytic activity">
    <reaction evidence="1">
        <text>ATP + protein L-histidine = ADP + protein N-phospho-L-histidine.</text>
        <dbReference type="EC" id="2.7.13.3"/>
    </reaction>
</comment>
<dbReference type="GO" id="GO:0004673">
    <property type="term" value="F:protein histidine kinase activity"/>
    <property type="evidence" value="ECO:0007669"/>
    <property type="project" value="UniProtKB-EC"/>
</dbReference>
<feature type="domain" description="Signal transduction histidine kinase subgroup 2 dimerisation and phosphoacceptor" evidence="9">
    <location>
        <begin position="369"/>
        <end position="440"/>
    </location>
</feature>
<keyword evidence="8" id="KW-1133">Transmembrane helix</keyword>
<dbReference type="EMBL" id="QBUD01000005">
    <property type="protein sequence ID" value="PUB14924.1"/>
    <property type="molecule type" value="Genomic_DNA"/>
</dbReference>
<dbReference type="OrthoDB" id="9767435at2"/>
<reference evidence="10 11" key="1">
    <citation type="submission" date="2018-04" db="EMBL/GenBank/DDBJ databases">
        <title>Genomic Encyclopedia of Archaeal and Bacterial Type Strains, Phase II (KMG-II): from individual species to whole genera.</title>
        <authorList>
            <person name="Goeker M."/>
        </authorList>
    </citation>
    <scope>NUCLEOTIDE SEQUENCE [LARGE SCALE GENOMIC DNA]</scope>
    <source>
        <strain evidence="10 11">DSM 29955</strain>
    </source>
</reference>
<keyword evidence="4" id="KW-0808">Transferase</keyword>
<proteinExistence type="predicted"/>
<dbReference type="AlphaFoldDB" id="A0A2T6KHD2"/>
<protein>
    <recommendedName>
        <fullName evidence="2">histidine kinase</fullName>
        <ecNumber evidence="2">2.7.13.3</ecNumber>
    </recommendedName>
</protein>
<comment type="caution">
    <text evidence="10">The sequence shown here is derived from an EMBL/GenBank/DDBJ whole genome shotgun (WGS) entry which is preliminary data.</text>
</comment>
<dbReference type="Pfam" id="PF07568">
    <property type="entry name" value="HisKA_2"/>
    <property type="match status" value="1"/>
</dbReference>
<dbReference type="InterPro" id="IPR011495">
    <property type="entry name" value="Sig_transdc_His_kin_sub2_dim/P"/>
</dbReference>
<gene>
    <name evidence="10" type="ORF">C8N45_105147</name>
</gene>
<keyword evidence="8" id="KW-0812">Transmembrane</keyword>
<keyword evidence="5" id="KW-0547">Nucleotide-binding</keyword>
<dbReference type="PANTHER" id="PTHR41523">
    <property type="entry name" value="TWO-COMPONENT SYSTEM SENSOR PROTEIN"/>
    <property type="match status" value="1"/>
</dbReference>
<keyword evidence="6 10" id="KW-0418">Kinase</keyword>
<keyword evidence="11" id="KW-1185">Reference proteome</keyword>
<sequence>MIQNHWYNSLRVQIVLLLTLALLPLGAVAIYQTDRVAKESEHNAELALLALTEQAAQGEEATIERAFGVGRFLATIAGQLIANPALCTSYLEQFADGVESYSVIGVLPKSGILACSSSGGAYDVTQIPILMDAIAAQKRNIVVVQDAPLSGTSVFVVLEPYRIAGRFAGFVTISIPHNGVPDTSQDLTDLGLQELFTFNADGNLLTARGDMQEAVAELPADRLLQDLGSSAGFAFRGQNALGERRTYTVVPISDSSANVLAVWRGSDGVASNATVFVRPTLFPVLMWVASMSVALLSIYQLVLRPISRLRKDMDAFAETRAIAPPARAHSEPSEFQSLKANFARMSHDIVLDEAELENSLREKNVLVKEVHHRVKNNLQLISSIMNMKIRTAQHDETKNVLGRLQDRILSLAMIHRDLYQSQHGGMVNVGTLVAEIVQKSLEVAVTSDADVALSTDIDPVLLFPDQALPLSLLTAEGMTNAMKYLGAQSTERPWLKATLKQSGDTCVLTLANSVGDVKTAESTGLGAQLISAFGIQLGGRIDTDETAESYTLTVTFKVADFEPEARDF</sequence>
<keyword evidence="7" id="KW-0067">ATP-binding</keyword>
<dbReference type="Gene3D" id="3.30.450.20">
    <property type="entry name" value="PAS domain"/>
    <property type="match status" value="2"/>
</dbReference>
<dbReference type="Proteomes" id="UP000244523">
    <property type="component" value="Unassembled WGS sequence"/>
</dbReference>
<name>A0A2T6KHD2_9RHOB</name>
<evidence type="ECO:0000259" key="9">
    <source>
        <dbReference type="Pfam" id="PF07568"/>
    </source>
</evidence>